<dbReference type="PRINTS" id="PR00368">
    <property type="entry name" value="FADPNR"/>
</dbReference>
<dbReference type="GO" id="GO:0005737">
    <property type="term" value="C:cytoplasm"/>
    <property type="evidence" value="ECO:0007669"/>
    <property type="project" value="TreeGrafter"/>
</dbReference>
<feature type="domain" description="FAD/NAD(P)-binding" evidence="1">
    <location>
        <begin position="44"/>
        <end position="346"/>
    </location>
</feature>
<proteinExistence type="predicted"/>
<gene>
    <name evidence="2" type="ORF">Z520_07792</name>
</gene>
<dbReference type="Pfam" id="PF07992">
    <property type="entry name" value="Pyr_redox_2"/>
    <property type="match status" value="1"/>
</dbReference>
<dbReference type="Proteomes" id="UP000053411">
    <property type="component" value="Unassembled WGS sequence"/>
</dbReference>
<dbReference type="AlphaFoldDB" id="A0A0D2IHK9"/>
<keyword evidence="3" id="KW-1185">Reference proteome</keyword>
<organism evidence="2 3">
    <name type="scientific">Fonsecaea multimorphosa CBS 102226</name>
    <dbReference type="NCBI Taxonomy" id="1442371"/>
    <lineage>
        <taxon>Eukaryota</taxon>
        <taxon>Fungi</taxon>
        <taxon>Dikarya</taxon>
        <taxon>Ascomycota</taxon>
        <taxon>Pezizomycotina</taxon>
        <taxon>Eurotiomycetes</taxon>
        <taxon>Chaetothyriomycetidae</taxon>
        <taxon>Chaetothyriales</taxon>
        <taxon>Herpotrichiellaceae</taxon>
        <taxon>Fonsecaea</taxon>
    </lineage>
</organism>
<evidence type="ECO:0000313" key="2">
    <source>
        <dbReference type="EMBL" id="KIX96526.1"/>
    </source>
</evidence>
<dbReference type="PANTHER" id="PTHR43735">
    <property type="entry name" value="APOPTOSIS-INDUCING FACTOR 1"/>
    <property type="match status" value="1"/>
</dbReference>
<dbReference type="SUPFAM" id="SSF51905">
    <property type="entry name" value="FAD/NAD(P)-binding domain"/>
    <property type="match status" value="1"/>
</dbReference>
<dbReference type="PRINTS" id="PR00411">
    <property type="entry name" value="PNDRDTASEI"/>
</dbReference>
<sequence>MFAKFVFCLRLLGFTLSLSFQRLCIYLSTKIHRLRYHSVPDPRNVVIIGGSFAGYFLAKRLSESLPTGYRVILIERHSHFHFTWNFPRATVLAGQESNAIIPYPRGHGPRTSPEGAYVFKQGAVAAIETGKVILQDGSEIRYEYLAIATGSRSRYPAKLDADADADTKAKCLRFFREEQKRIVAGQDIVVVGGGAAGVEVAGDIKSKYPRKNVTLVHSRERLLNSFDEELHGIARKALEELGVQLCLGERVVWGLDGQDCREVRLRSGKVIQCDVVIQCTGQTPNSTLLKSFSPSSVSATSGAILADKNLRVRNTPPTANIFALGDVIELPGHAGPKMGRAATMQGFLVAENIVRLIRAEQKQKQKEKTEMNKTPSSPALNLKEYTPSMIDSSIELTLGLENIPSLPPYTFLVASLHISTFLTRLRLAAGTQGKSVMFISDGRQNMSFAKDMSDEALHAAQAWRMLDARPFVDPGDSAAGSSSNSAAAAGKT</sequence>
<name>A0A0D2IHK9_9EURO</name>
<dbReference type="VEuPathDB" id="FungiDB:Z520_07792"/>
<dbReference type="EMBL" id="KN848077">
    <property type="protein sequence ID" value="KIX96526.1"/>
    <property type="molecule type" value="Genomic_DNA"/>
</dbReference>
<dbReference type="OrthoDB" id="202203at2759"/>
<dbReference type="GO" id="GO:0004174">
    <property type="term" value="F:electron-transferring-flavoprotein dehydrogenase activity"/>
    <property type="evidence" value="ECO:0007669"/>
    <property type="project" value="TreeGrafter"/>
</dbReference>
<dbReference type="STRING" id="1442371.A0A0D2IHK9"/>
<dbReference type="GO" id="GO:0050660">
    <property type="term" value="F:flavin adenine dinucleotide binding"/>
    <property type="evidence" value="ECO:0007669"/>
    <property type="project" value="TreeGrafter"/>
</dbReference>
<evidence type="ECO:0000259" key="1">
    <source>
        <dbReference type="Pfam" id="PF07992"/>
    </source>
</evidence>
<protein>
    <recommendedName>
        <fullName evidence="1">FAD/NAD(P)-binding domain-containing protein</fullName>
    </recommendedName>
</protein>
<accession>A0A0D2IHK9</accession>
<dbReference type="RefSeq" id="XP_016630649.1">
    <property type="nucleotide sequence ID" value="XM_016778289.1"/>
</dbReference>
<dbReference type="PANTHER" id="PTHR43735:SF5">
    <property type="entry name" value="FAD_NAD(P)-BINDING DOMAIN-CONTAINING PROTEIN"/>
    <property type="match status" value="1"/>
</dbReference>
<dbReference type="InterPro" id="IPR023753">
    <property type="entry name" value="FAD/NAD-binding_dom"/>
</dbReference>
<dbReference type="InterPro" id="IPR036188">
    <property type="entry name" value="FAD/NAD-bd_sf"/>
</dbReference>
<dbReference type="Gene3D" id="3.50.50.100">
    <property type="match status" value="1"/>
</dbReference>
<reference evidence="2 3" key="1">
    <citation type="submission" date="2015-01" db="EMBL/GenBank/DDBJ databases">
        <title>The Genome Sequence of Fonsecaea multimorphosa CBS 102226.</title>
        <authorList>
            <consortium name="The Broad Institute Genomics Platform"/>
            <person name="Cuomo C."/>
            <person name="de Hoog S."/>
            <person name="Gorbushina A."/>
            <person name="Stielow B."/>
            <person name="Teixiera M."/>
            <person name="Abouelleil A."/>
            <person name="Chapman S.B."/>
            <person name="Priest M."/>
            <person name="Young S.K."/>
            <person name="Wortman J."/>
            <person name="Nusbaum C."/>
            <person name="Birren B."/>
        </authorList>
    </citation>
    <scope>NUCLEOTIDE SEQUENCE [LARGE SCALE GENOMIC DNA]</scope>
    <source>
        <strain evidence="2 3">CBS 102226</strain>
    </source>
</reference>
<dbReference type="GeneID" id="27713538"/>
<evidence type="ECO:0000313" key="3">
    <source>
        <dbReference type="Proteomes" id="UP000053411"/>
    </source>
</evidence>